<accession>A0A316F2N4</accession>
<keyword evidence="2" id="KW-1185">Reference proteome</keyword>
<proteinExistence type="predicted"/>
<gene>
    <name evidence="1" type="ORF">C7419_1011679</name>
</gene>
<protein>
    <submittedName>
        <fullName evidence="1">Uncharacterized protein</fullName>
    </submittedName>
</protein>
<reference evidence="1 2" key="1">
    <citation type="submission" date="2018-05" db="EMBL/GenBank/DDBJ databases">
        <title>Genomic Encyclopedia of Type Strains, Phase IV (KMG-V): Genome sequencing to study the core and pangenomes of soil and plant-associated prokaryotes.</title>
        <authorList>
            <person name="Whitman W."/>
        </authorList>
    </citation>
    <scope>NUCLEOTIDE SEQUENCE [LARGE SCALE GENOMIC DNA]</scope>
    <source>
        <strain evidence="1 2">SLV-132</strain>
    </source>
</reference>
<organism evidence="1 2">
    <name type="scientific">Cupriavidus plantarum</name>
    <dbReference type="NCBI Taxonomy" id="942865"/>
    <lineage>
        <taxon>Bacteria</taxon>
        <taxon>Pseudomonadati</taxon>
        <taxon>Pseudomonadota</taxon>
        <taxon>Betaproteobacteria</taxon>
        <taxon>Burkholderiales</taxon>
        <taxon>Burkholderiaceae</taxon>
        <taxon>Cupriavidus</taxon>
    </lineage>
</organism>
<evidence type="ECO:0000313" key="2">
    <source>
        <dbReference type="Proteomes" id="UP000245754"/>
    </source>
</evidence>
<dbReference type="EMBL" id="QGGT01000001">
    <property type="protein sequence ID" value="PWK37793.1"/>
    <property type="molecule type" value="Genomic_DNA"/>
</dbReference>
<evidence type="ECO:0000313" key="1">
    <source>
        <dbReference type="EMBL" id="PWK37793.1"/>
    </source>
</evidence>
<dbReference type="AlphaFoldDB" id="A0A316F2N4"/>
<sequence length="194" mass="20050">MPWITRLSAGPYISELEDEAGTYYRAPPGGVYIAPPNPPSDYFQPMTYDGGLWVPRDGNKPVNVYFYSSTPNAVVKPLPQGASCATAVATRNVAHAGTQNVSYKTADAQANDAVASVVANVMTTGTPPVAALNVAQSAVAGGVGGAIAGGVVAGFIALDAGKIFFRLPMEGDPAFVSALERLGREAKPVPVDPR</sequence>
<comment type="caution">
    <text evidence="1">The sequence shown here is derived from an EMBL/GenBank/DDBJ whole genome shotgun (WGS) entry which is preliminary data.</text>
</comment>
<dbReference type="Proteomes" id="UP000245754">
    <property type="component" value="Unassembled WGS sequence"/>
</dbReference>
<name>A0A316F2N4_9BURK</name>